<dbReference type="PANTHER" id="PTHR28036">
    <property type="entry name" value="DASH COMPLEX SUBUNIT DAD2"/>
    <property type="match status" value="1"/>
</dbReference>
<dbReference type="Pfam" id="PF08654">
    <property type="entry name" value="DASH_Dad2"/>
    <property type="match status" value="1"/>
</dbReference>
<dbReference type="GO" id="GO:0051301">
    <property type="term" value="P:cell division"/>
    <property type="evidence" value="ECO:0007669"/>
    <property type="project" value="UniProtKB-KW"/>
</dbReference>
<keyword evidence="16" id="KW-0137">Centromere</keyword>
<keyword evidence="12" id="KW-0995">Kinetochore</keyword>
<organism evidence="19 20">
    <name type="scientific">Coccidioides immitis RMSCC 2394</name>
    <dbReference type="NCBI Taxonomy" id="404692"/>
    <lineage>
        <taxon>Eukaryota</taxon>
        <taxon>Fungi</taxon>
        <taxon>Dikarya</taxon>
        <taxon>Ascomycota</taxon>
        <taxon>Pezizomycotina</taxon>
        <taxon>Eurotiomycetes</taxon>
        <taxon>Eurotiomycetidae</taxon>
        <taxon>Onygenales</taxon>
        <taxon>Onygenaceae</taxon>
        <taxon>Coccidioides</taxon>
    </lineage>
</organism>
<dbReference type="GO" id="GO:0042729">
    <property type="term" value="C:DASH complex"/>
    <property type="evidence" value="ECO:0007669"/>
    <property type="project" value="InterPro"/>
</dbReference>
<name>A0A0J6YBF7_COCIT</name>
<dbReference type="GO" id="GO:0005874">
    <property type="term" value="C:microtubule"/>
    <property type="evidence" value="ECO:0007669"/>
    <property type="project" value="UniProtKB-KW"/>
</dbReference>
<dbReference type="GO" id="GO:1990023">
    <property type="term" value="C:mitotic spindle midzone"/>
    <property type="evidence" value="ECO:0007669"/>
    <property type="project" value="TreeGrafter"/>
</dbReference>
<gene>
    <name evidence="19" type="ORF">CIRG_04085</name>
</gene>
<keyword evidence="13" id="KW-0206">Cytoskeleton</keyword>
<accession>A0A0J6YBF7</accession>
<proteinExistence type="inferred from homology"/>
<evidence type="ECO:0000313" key="19">
    <source>
        <dbReference type="EMBL" id="KMP04394.1"/>
    </source>
</evidence>
<dbReference type="OrthoDB" id="3230169at2759"/>
<evidence type="ECO:0000313" key="20">
    <source>
        <dbReference type="Proteomes" id="UP000054565"/>
    </source>
</evidence>
<evidence type="ECO:0000256" key="13">
    <source>
        <dbReference type="ARBA" id="ARBA00023212"/>
    </source>
</evidence>
<reference evidence="20" key="1">
    <citation type="journal article" date="2010" name="Genome Res.">
        <title>Population genomic sequencing of Coccidioides fungi reveals recent hybridization and transposon control.</title>
        <authorList>
            <person name="Neafsey D.E."/>
            <person name="Barker B.M."/>
            <person name="Sharpton T.J."/>
            <person name="Stajich J.E."/>
            <person name="Park D.J."/>
            <person name="Whiston E."/>
            <person name="Hung C.-Y."/>
            <person name="McMahan C."/>
            <person name="White J."/>
            <person name="Sykes S."/>
            <person name="Heiman D."/>
            <person name="Young S."/>
            <person name="Zeng Q."/>
            <person name="Abouelleil A."/>
            <person name="Aftuck L."/>
            <person name="Bessette D."/>
            <person name="Brown A."/>
            <person name="FitzGerald M."/>
            <person name="Lui A."/>
            <person name="Macdonald J.P."/>
            <person name="Priest M."/>
            <person name="Orbach M.J."/>
            <person name="Galgiani J.N."/>
            <person name="Kirkland T.N."/>
            <person name="Cole G.T."/>
            <person name="Birren B.W."/>
            <person name="Henn M.R."/>
            <person name="Taylor J.W."/>
            <person name="Rounsley S.D."/>
        </authorList>
    </citation>
    <scope>NUCLEOTIDE SEQUENCE [LARGE SCALE GENOMIC DNA]</scope>
    <source>
        <strain evidence="20">RMSCC 2394</strain>
    </source>
</reference>
<evidence type="ECO:0000256" key="5">
    <source>
        <dbReference type="ARBA" id="ARBA00020260"/>
    </source>
</evidence>
<evidence type="ECO:0000256" key="17">
    <source>
        <dbReference type="ARBA" id="ARBA00030568"/>
    </source>
</evidence>
<keyword evidence="8" id="KW-0132">Cell division</keyword>
<evidence type="ECO:0000256" key="18">
    <source>
        <dbReference type="SAM" id="MobiDB-lite"/>
    </source>
</evidence>
<evidence type="ECO:0000256" key="16">
    <source>
        <dbReference type="ARBA" id="ARBA00023328"/>
    </source>
</evidence>
<feature type="region of interest" description="Disordered" evidence="18">
    <location>
        <begin position="106"/>
        <end position="147"/>
    </location>
</feature>
<sequence length="147" mass="15462">MAHGPRPTGMFGPSAGSSLRQPNGLSSSSSQNSSILAARVAAKKAELEDLVQLRDVSSALATQMEVLNGKLETLRDGTEAVACVMANWENVLRAINMASATMARTNNRAVESTHQQGSIDNPQESSLPAPLVRIPAEPLESTPGNEP</sequence>
<evidence type="ECO:0000256" key="12">
    <source>
        <dbReference type="ARBA" id="ARBA00022838"/>
    </source>
</evidence>
<evidence type="ECO:0000256" key="15">
    <source>
        <dbReference type="ARBA" id="ARBA00023306"/>
    </source>
</evidence>
<evidence type="ECO:0000256" key="9">
    <source>
        <dbReference type="ARBA" id="ARBA00022701"/>
    </source>
</evidence>
<feature type="compositionally biased region" description="Low complexity" evidence="18">
    <location>
        <begin position="17"/>
        <end position="33"/>
    </location>
</feature>
<evidence type="ECO:0000256" key="2">
    <source>
        <dbReference type="ARBA" id="ARBA00004186"/>
    </source>
</evidence>
<evidence type="ECO:0000256" key="7">
    <source>
        <dbReference type="ARBA" id="ARBA00022490"/>
    </source>
</evidence>
<dbReference type="EMBL" id="DS028094">
    <property type="protein sequence ID" value="KMP04394.1"/>
    <property type="molecule type" value="Genomic_DNA"/>
</dbReference>
<feature type="compositionally biased region" description="Polar residues" evidence="18">
    <location>
        <begin position="106"/>
        <end position="126"/>
    </location>
</feature>
<keyword evidence="9" id="KW-0493">Microtubule</keyword>
<feature type="region of interest" description="Disordered" evidence="18">
    <location>
        <begin position="1"/>
        <end position="33"/>
    </location>
</feature>
<dbReference type="STRING" id="404692.A0A0J6YBF7"/>
<keyword evidence="10" id="KW-0498">Mitosis</keyword>
<keyword evidence="14" id="KW-0539">Nucleus</keyword>
<keyword evidence="15" id="KW-0131">Cell cycle</keyword>
<evidence type="ECO:0000256" key="14">
    <source>
        <dbReference type="ARBA" id="ARBA00023242"/>
    </source>
</evidence>
<comment type="subcellular location">
    <subcellularLocation>
        <location evidence="3">Chromosome</location>
        <location evidence="3">Centromere</location>
        <location evidence="3">Kinetochore</location>
    </subcellularLocation>
    <subcellularLocation>
        <location evidence="2">Cytoplasm</location>
        <location evidence="2">Cytoskeleton</location>
        <location evidence="2">Spindle</location>
    </subcellularLocation>
    <subcellularLocation>
        <location evidence="1">Nucleus</location>
    </subcellularLocation>
</comment>
<evidence type="ECO:0000256" key="11">
    <source>
        <dbReference type="ARBA" id="ARBA00022829"/>
    </source>
</evidence>
<protein>
    <recommendedName>
        <fullName evidence="5">DASH complex subunit DAD2</fullName>
    </recommendedName>
    <alternativeName>
        <fullName evidence="17">Outer kinetochore protein DAD2</fullName>
    </alternativeName>
</protein>
<keyword evidence="7" id="KW-0963">Cytoplasm</keyword>
<comment type="similarity">
    <text evidence="4">Belongs to the DASH complex DAD2 family.</text>
</comment>
<keyword evidence="11" id="KW-0159">Chromosome partition</keyword>
<evidence type="ECO:0000256" key="8">
    <source>
        <dbReference type="ARBA" id="ARBA00022618"/>
    </source>
</evidence>
<dbReference type="PANTHER" id="PTHR28036:SF1">
    <property type="entry name" value="DASH COMPLEX SUBUNIT DAD2"/>
    <property type="match status" value="1"/>
</dbReference>
<evidence type="ECO:0000256" key="10">
    <source>
        <dbReference type="ARBA" id="ARBA00022776"/>
    </source>
</evidence>
<dbReference type="GO" id="GO:0000278">
    <property type="term" value="P:mitotic cell cycle"/>
    <property type="evidence" value="ECO:0007669"/>
    <property type="project" value="InterPro"/>
</dbReference>
<evidence type="ECO:0000256" key="6">
    <source>
        <dbReference type="ARBA" id="ARBA00022454"/>
    </source>
</evidence>
<keyword evidence="6" id="KW-0158">Chromosome</keyword>
<dbReference type="GO" id="GO:0044732">
    <property type="term" value="C:mitotic spindle pole body"/>
    <property type="evidence" value="ECO:0007669"/>
    <property type="project" value="TreeGrafter"/>
</dbReference>
<dbReference type="GO" id="GO:0008608">
    <property type="term" value="P:attachment of spindle microtubules to kinetochore"/>
    <property type="evidence" value="ECO:0007669"/>
    <property type="project" value="TreeGrafter"/>
</dbReference>
<evidence type="ECO:0000256" key="1">
    <source>
        <dbReference type="ARBA" id="ARBA00004123"/>
    </source>
</evidence>
<dbReference type="InterPro" id="IPR013963">
    <property type="entry name" value="DASH_Dad2"/>
</dbReference>
<evidence type="ECO:0000256" key="3">
    <source>
        <dbReference type="ARBA" id="ARBA00004629"/>
    </source>
</evidence>
<evidence type="ECO:0000256" key="4">
    <source>
        <dbReference type="ARBA" id="ARBA00005501"/>
    </source>
</evidence>
<dbReference type="AlphaFoldDB" id="A0A0J6YBF7"/>
<dbReference type="Proteomes" id="UP000054565">
    <property type="component" value="Unassembled WGS sequence"/>
</dbReference>